<evidence type="ECO:0000313" key="1">
    <source>
        <dbReference type="EMBL" id="KAJ8871114.1"/>
    </source>
</evidence>
<name>A0ABQ9GFE6_9NEOP</name>
<reference evidence="1 2" key="1">
    <citation type="submission" date="2023-02" db="EMBL/GenBank/DDBJ databases">
        <title>LHISI_Scaffold_Assembly.</title>
        <authorList>
            <person name="Stuart O.P."/>
            <person name="Cleave R."/>
            <person name="Magrath M.J.L."/>
            <person name="Mikheyev A.S."/>
        </authorList>
    </citation>
    <scope>NUCLEOTIDE SEQUENCE [LARGE SCALE GENOMIC DNA]</scope>
    <source>
        <strain evidence="1">Daus_M_001</strain>
        <tissue evidence="1">Leg muscle</tissue>
    </source>
</reference>
<comment type="caution">
    <text evidence="1">The sequence shown here is derived from an EMBL/GenBank/DDBJ whole genome shotgun (WGS) entry which is preliminary data.</text>
</comment>
<dbReference type="EMBL" id="JARBHB010000012">
    <property type="protein sequence ID" value="KAJ8871114.1"/>
    <property type="molecule type" value="Genomic_DNA"/>
</dbReference>
<dbReference type="Proteomes" id="UP001159363">
    <property type="component" value="Chromosome 11"/>
</dbReference>
<organism evidence="1 2">
    <name type="scientific">Dryococelus australis</name>
    <dbReference type="NCBI Taxonomy" id="614101"/>
    <lineage>
        <taxon>Eukaryota</taxon>
        <taxon>Metazoa</taxon>
        <taxon>Ecdysozoa</taxon>
        <taxon>Arthropoda</taxon>
        <taxon>Hexapoda</taxon>
        <taxon>Insecta</taxon>
        <taxon>Pterygota</taxon>
        <taxon>Neoptera</taxon>
        <taxon>Polyneoptera</taxon>
        <taxon>Phasmatodea</taxon>
        <taxon>Verophasmatodea</taxon>
        <taxon>Anareolatae</taxon>
        <taxon>Phasmatidae</taxon>
        <taxon>Eurycanthinae</taxon>
        <taxon>Dryococelus</taxon>
    </lineage>
</organism>
<accession>A0ABQ9GFE6</accession>
<sequence length="80" mass="9088">MEVNMFQGQPALIADDQKRIDHSAAFVYKVRMNVKDCAVCRQAFISLHGITKGRVFNIQQNLLTSGKSPMDQRVKHDKDP</sequence>
<keyword evidence="2" id="KW-1185">Reference proteome</keyword>
<proteinExistence type="predicted"/>
<protein>
    <submittedName>
        <fullName evidence="1">Uncharacterized protein</fullName>
    </submittedName>
</protein>
<gene>
    <name evidence="1" type="ORF">PR048_027418</name>
</gene>
<evidence type="ECO:0000313" key="2">
    <source>
        <dbReference type="Proteomes" id="UP001159363"/>
    </source>
</evidence>